<dbReference type="Gene3D" id="3.30.1540.10">
    <property type="entry name" value="formyl-coa transferase, domain 3"/>
    <property type="match status" value="1"/>
</dbReference>
<dbReference type="Pfam" id="PF02515">
    <property type="entry name" value="CoA_transf_3"/>
    <property type="match status" value="1"/>
</dbReference>
<dbReference type="InterPro" id="IPR050483">
    <property type="entry name" value="CoA-transferase_III_domain"/>
</dbReference>
<proteinExistence type="predicted"/>
<dbReference type="SUPFAM" id="SSF89796">
    <property type="entry name" value="CoA-transferase family III (CaiB/BaiF)"/>
    <property type="match status" value="1"/>
</dbReference>
<dbReference type="PANTHER" id="PTHR48207">
    <property type="entry name" value="SUCCINATE--HYDROXYMETHYLGLUTARATE COA-TRANSFERASE"/>
    <property type="match status" value="1"/>
</dbReference>
<dbReference type="InterPro" id="IPR023606">
    <property type="entry name" value="CoA-Trfase_III_dom_1_sf"/>
</dbReference>
<accession>A0ABY8QSU0</accession>
<keyword evidence="3" id="KW-1185">Reference proteome</keyword>
<evidence type="ECO:0000313" key="2">
    <source>
        <dbReference type="EMBL" id="WGW11470.1"/>
    </source>
</evidence>
<dbReference type="EC" id="2.8.3.-" evidence="2"/>
<reference evidence="2 3" key="1">
    <citation type="submission" date="2023-05" db="EMBL/GenBank/DDBJ databases">
        <title>Lithophilousrod everest ZFBP1038 complete genpme.</title>
        <authorList>
            <person name="Tian M."/>
        </authorList>
    </citation>
    <scope>NUCLEOTIDE SEQUENCE [LARGE SCALE GENOMIC DNA]</scope>
    <source>
        <strain evidence="2 3">ZFBP1038</strain>
    </source>
</reference>
<dbReference type="InterPro" id="IPR003673">
    <property type="entry name" value="CoA-Trfase_fam_III"/>
</dbReference>
<dbReference type="GO" id="GO:0016740">
    <property type="term" value="F:transferase activity"/>
    <property type="evidence" value="ECO:0007669"/>
    <property type="project" value="UniProtKB-KW"/>
</dbReference>
<organism evidence="2 3">
    <name type="scientific">Saxibacter everestensis</name>
    <dbReference type="NCBI Taxonomy" id="2909229"/>
    <lineage>
        <taxon>Bacteria</taxon>
        <taxon>Bacillati</taxon>
        <taxon>Actinomycetota</taxon>
        <taxon>Actinomycetes</taxon>
        <taxon>Micrococcales</taxon>
        <taxon>Brevibacteriaceae</taxon>
        <taxon>Saxibacter</taxon>
    </lineage>
</organism>
<dbReference type="Proteomes" id="UP001209083">
    <property type="component" value="Chromosome"/>
</dbReference>
<name>A0ABY8QSU0_9MICO</name>
<keyword evidence="1 2" id="KW-0808">Transferase</keyword>
<evidence type="ECO:0000313" key="3">
    <source>
        <dbReference type="Proteomes" id="UP001209083"/>
    </source>
</evidence>
<protein>
    <submittedName>
        <fullName evidence="2">CoA transferase</fullName>
        <ecNumber evidence="2">2.8.3.-</ecNumber>
    </submittedName>
</protein>
<evidence type="ECO:0000256" key="1">
    <source>
        <dbReference type="ARBA" id="ARBA00022679"/>
    </source>
</evidence>
<sequence>MSDGGQESGSAPGAGSVSSAGPLAGVRVLDLSRLVAGNQLTMLLGDFGAEVIKVEQPGRGDTLRNWTVKDSEIFWKVYARNKRSIALDLKNEQARQLLLRLVQVADVLVESFRPGTLERLGLAPATLLERNPKLIVTRISGWGQTGSMSTEPGFGTLIEAMSGLAAMNGFADREPVLPPGALADMISGTYGAFSVLAALRHVEAGGPGQVIDLSLFEPLFSVLGPQAAAYQLTGKVPERTGSRSTSSAPRNVYQAADGQWLALSGSTQTMAERIFRTIGRPELIDDPRFGNNAARLRHVGELDAILGDYFGAHTLEVNLARMRAAGVTVAPVMDIAGLMQTEYFRTRDVVTNGPDADGTNSVPMQAVVPRMGGTPGGIRAPAPALGQHNKDIVTELVPDADWDELNENGVFG</sequence>
<dbReference type="PANTHER" id="PTHR48207:SF3">
    <property type="entry name" value="SUCCINATE--HYDROXYMETHYLGLUTARATE COA-TRANSFERASE"/>
    <property type="match status" value="1"/>
</dbReference>
<gene>
    <name evidence="2" type="ORF">LWF01_15455</name>
</gene>
<dbReference type="InterPro" id="IPR044855">
    <property type="entry name" value="CoA-Trfase_III_dom3_sf"/>
</dbReference>
<dbReference type="RefSeq" id="WP_349638260.1">
    <property type="nucleotide sequence ID" value="NZ_CP090958.1"/>
</dbReference>
<dbReference type="Gene3D" id="3.40.50.10540">
    <property type="entry name" value="Crotonobetainyl-coa:carnitine coa-transferase, domain 1"/>
    <property type="match status" value="1"/>
</dbReference>
<dbReference type="EMBL" id="CP090958">
    <property type="protein sequence ID" value="WGW11470.1"/>
    <property type="molecule type" value="Genomic_DNA"/>
</dbReference>